<dbReference type="Pfam" id="PF00005">
    <property type="entry name" value="ABC_tran"/>
    <property type="match status" value="1"/>
</dbReference>
<dbReference type="InterPro" id="IPR050093">
    <property type="entry name" value="ABC_SmlMolc_Importer"/>
</dbReference>
<dbReference type="GO" id="GO:0043190">
    <property type="term" value="C:ATP-binding cassette (ABC) transporter complex"/>
    <property type="evidence" value="ECO:0007669"/>
    <property type="project" value="InterPro"/>
</dbReference>
<keyword evidence="1" id="KW-0813">Transport</keyword>
<evidence type="ECO:0000256" key="3">
    <source>
        <dbReference type="ARBA" id="ARBA00022741"/>
    </source>
</evidence>
<comment type="caution">
    <text evidence="8">The sequence shown here is derived from an EMBL/GenBank/DDBJ whole genome shotgun (WGS) entry which is preliminary data.</text>
</comment>
<dbReference type="PROSITE" id="PS50893">
    <property type="entry name" value="ABC_TRANSPORTER_2"/>
    <property type="match status" value="1"/>
</dbReference>
<evidence type="ECO:0000256" key="4">
    <source>
        <dbReference type="ARBA" id="ARBA00022840"/>
    </source>
</evidence>
<dbReference type="FunFam" id="3.40.50.300:FF:000042">
    <property type="entry name" value="Maltose/maltodextrin ABC transporter, ATP-binding protein"/>
    <property type="match status" value="1"/>
</dbReference>
<feature type="domain" description="ABC transporter" evidence="7">
    <location>
        <begin position="8"/>
        <end position="256"/>
    </location>
</feature>
<evidence type="ECO:0000259" key="7">
    <source>
        <dbReference type="PROSITE" id="PS50893"/>
    </source>
</evidence>
<dbReference type="CDD" id="cd03300">
    <property type="entry name" value="ABC_PotA_N"/>
    <property type="match status" value="1"/>
</dbReference>
<dbReference type="SUPFAM" id="SSF52540">
    <property type="entry name" value="P-loop containing nucleoside triphosphate hydrolases"/>
    <property type="match status" value="1"/>
</dbReference>
<dbReference type="InterPro" id="IPR013611">
    <property type="entry name" value="Transp-assoc_OB_typ2"/>
</dbReference>
<keyword evidence="3" id="KW-0547">Nucleotide-binding</keyword>
<dbReference type="GO" id="GO:0016887">
    <property type="term" value="F:ATP hydrolysis activity"/>
    <property type="evidence" value="ECO:0007669"/>
    <property type="project" value="InterPro"/>
</dbReference>
<name>A0A9D1LP58_9FIRM</name>
<dbReference type="SUPFAM" id="SSF50331">
    <property type="entry name" value="MOP-like"/>
    <property type="match status" value="2"/>
</dbReference>
<proteinExistence type="predicted"/>
<evidence type="ECO:0000256" key="6">
    <source>
        <dbReference type="ARBA" id="ARBA00023136"/>
    </source>
</evidence>
<gene>
    <name evidence="8" type="ORF">IAC52_03740</name>
</gene>
<dbReference type="InterPro" id="IPR017871">
    <property type="entry name" value="ABC_transporter-like_CS"/>
</dbReference>
<dbReference type="InterPro" id="IPR003439">
    <property type="entry name" value="ABC_transporter-like_ATP-bd"/>
</dbReference>
<evidence type="ECO:0000256" key="1">
    <source>
        <dbReference type="ARBA" id="ARBA00022448"/>
    </source>
</evidence>
<dbReference type="Gene3D" id="3.40.50.300">
    <property type="entry name" value="P-loop containing nucleotide triphosphate hydrolases"/>
    <property type="match status" value="1"/>
</dbReference>
<dbReference type="InterPro" id="IPR017879">
    <property type="entry name" value="PotA_ATP-bd"/>
</dbReference>
<dbReference type="SMART" id="SM00382">
    <property type="entry name" value="AAA"/>
    <property type="match status" value="1"/>
</dbReference>
<dbReference type="InterPro" id="IPR003593">
    <property type="entry name" value="AAA+_ATPase"/>
</dbReference>
<keyword evidence="5" id="KW-1278">Translocase</keyword>
<dbReference type="GO" id="GO:0015594">
    <property type="term" value="F:ABC-type putrescine transporter activity"/>
    <property type="evidence" value="ECO:0007669"/>
    <property type="project" value="InterPro"/>
</dbReference>
<dbReference type="Proteomes" id="UP000824070">
    <property type="component" value="Unassembled WGS sequence"/>
</dbReference>
<evidence type="ECO:0000313" key="9">
    <source>
        <dbReference type="Proteomes" id="UP000824070"/>
    </source>
</evidence>
<evidence type="ECO:0000313" key="8">
    <source>
        <dbReference type="EMBL" id="HIU45390.1"/>
    </source>
</evidence>
<organism evidence="8 9">
    <name type="scientific">Candidatus Alloenteromonas pullicola</name>
    <dbReference type="NCBI Taxonomy" id="2840784"/>
    <lineage>
        <taxon>Bacteria</taxon>
        <taxon>Bacillati</taxon>
        <taxon>Bacillota</taxon>
        <taxon>Bacillota incertae sedis</taxon>
        <taxon>Candidatus Alloenteromonas</taxon>
    </lineage>
</organism>
<dbReference type="AlphaFoldDB" id="A0A9D1LP58"/>
<accession>A0A9D1LP58</accession>
<keyword evidence="6" id="KW-0472">Membrane</keyword>
<dbReference type="Gene3D" id="2.40.50.100">
    <property type="match status" value="1"/>
</dbReference>
<dbReference type="Pfam" id="PF08402">
    <property type="entry name" value="TOBE_2"/>
    <property type="match status" value="1"/>
</dbReference>
<reference evidence="8" key="2">
    <citation type="journal article" date="2021" name="PeerJ">
        <title>Extensive microbial diversity within the chicken gut microbiome revealed by metagenomics and culture.</title>
        <authorList>
            <person name="Gilroy R."/>
            <person name="Ravi A."/>
            <person name="Getino M."/>
            <person name="Pursley I."/>
            <person name="Horton D.L."/>
            <person name="Alikhan N.F."/>
            <person name="Baker D."/>
            <person name="Gharbi K."/>
            <person name="Hall N."/>
            <person name="Watson M."/>
            <person name="Adriaenssens E.M."/>
            <person name="Foster-Nyarko E."/>
            <person name="Jarju S."/>
            <person name="Secka A."/>
            <person name="Antonio M."/>
            <person name="Oren A."/>
            <person name="Chaudhuri R.R."/>
            <person name="La Ragione R."/>
            <person name="Hildebrand F."/>
            <person name="Pallen M.J."/>
        </authorList>
    </citation>
    <scope>NUCLEOTIDE SEQUENCE</scope>
    <source>
        <strain evidence="8">ChiGjej1B1-22543</strain>
    </source>
</reference>
<keyword evidence="2" id="KW-1003">Cell membrane</keyword>
<evidence type="ECO:0000256" key="5">
    <source>
        <dbReference type="ARBA" id="ARBA00022967"/>
    </source>
</evidence>
<dbReference type="InterPro" id="IPR008995">
    <property type="entry name" value="Mo/tungstate-bd_C_term_dom"/>
</dbReference>
<reference evidence="8" key="1">
    <citation type="submission" date="2020-10" db="EMBL/GenBank/DDBJ databases">
        <authorList>
            <person name="Gilroy R."/>
        </authorList>
    </citation>
    <scope>NUCLEOTIDE SEQUENCE</scope>
    <source>
        <strain evidence="8">ChiGjej1B1-22543</strain>
    </source>
</reference>
<dbReference type="GO" id="GO:0005524">
    <property type="term" value="F:ATP binding"/>
    <property type="evidence" value="ECO:0007669"/>
    <property type="project" value="UniProtKB-KW"/>
</dbReference>
<protein>
    <submittedName>
        <fullName evidence="8">ABC transporter ATP-binding protein</fullName>
    </submittedName>
</protein>
<dbReference type="EMBL" id="DVMV01000026">
    <property type="protein sequence ID" value="HIU45390.1"/>
    <property type="molecule type" value="Genomic_DNA"/>
</dbReference>
<dbReference type="PANTHER" id="PTHR42781">
    <property type="entry name" value="SPERMIDINE/PUTRESCINE IMPORT ATP-BINDING PROTEIN POTA"/>
    <property type="match status" value="1"/>
</dbReference>
<dbReference type="PANTHER" id="PTHR42781:SF4">
    <property type="entry name" value="SPERMIDINE_PUTRESCINE IMPORT ATP-BINDING PROTEIN POTA"/>
    <property type="match status" value="1"/>
</dbReference>
<evidence type="ECO:0000256" key="2">
    <source>
        <dbReference type="ARBA" id="ARBA00022475"/>
    </source>
</evidence>
<sequence>MDSSDAIISLQHLSKQFDGTTVVEDFNLDVKAGEFITILGPSGCGKTTTLRMIAGFELPTQGKILLNGEDISYLPPYKRPVNTVFQHYALFSHLDVYDNVAFGLKMKRIPVEVKDRKGNVKIKMKRMSPKQIDAKVSKALEIVDLDEMEDRDVATLSGGQQQRVAIARAIVNEPKVLLLDEPLSALDHKMRKDMQLELKQMHKRLGITFFYVTHDQEEALTMSDRIVVMKDGVVQQVGTPEEIYNEPINAFVADFIGESNIYNGTMIGKKKVRFIGASWDCVDDFPLNEKVDIVIRPEDVIMGKPDSGNANGVISSKIFKGVHYEFVVNVGKNEVMCRDTHDHEVGAKVGLSVEPENIQIMHKELTENEYTDAYIDSNGRVVIGEDPFEADLTKLLPGSRLEEEGSTRLIGPDGRVYELNDAEVVAEIDLDKIELSDDLSKGQSQGTIIQTVWIGDHYQYIVRTDDEEDYVVNSPFTWNENDIVSVSVKKEDIKLRLKTPLEDHLAE</sequence>
<keyword evidence="4 8" id="KW-0067">ATP-binding</keyword>
<dbReference type="PROSITE" id="PS00211">
    <property type="entry name" value="ABC_TRANSPORTER_1"/>
    <property type="match status" value="1"/>
</dbReference>
<dbReference type="InterPro" id="IPR027417">
    <property type="entry name" value="P-loop_NTPase"/>
</dbReference>